<evidence type="ECO:0000313" key="1">
    <source>
        <dbReference type="EMBL" id="JAD43310.1"/>
    </source>
</evidence>
<dbReference type="AlphaFoldDB" id="A0A0A9A2S7"/>
<sequence>MAAAALHGELRRSSRMSPNKLLRHQICHRGTPPSPVLLQRKAYQRVIQLRTTTIFQRG</sequence>
<reference evidence="1" key="1">
    <citation type="submission" date="2014-09" db="EMBL/GenBank/DDBJ databases">
        <authorList>
            <person name="Magalhaes I.L.F."/>
            <person name="Oliveira U."/>
            <person name="Santos F.R."/>
            <person name="Vidigal T.H.D.A."/>
            <person name="Brescovit A.D."/>
            <person name="Santos A.J."/>
        </authorList>
    </citation>
    <scope>NUCLEOTIDE SEQUENCE</scope>
    <source>
        <tissue evidence="1">Shoot tissue taken approximately 20 cm above the soil surface</tissue>
    </source>
</reference>
<reference evidence="1" key="2">
    <citation type="journal article" date="2015" name="Data Brief">
        <title>Shoot transcriptome of the giant reed, Arundo donax.</title>
        <authorList>
            <person name="Barrero R.A."/>
            <person name="Guerrero F.D."/>
            <person name="Moolhuijzen P."/>
            <person name="Goolsby J.A."/>
            <person name="Tidwell J."/>
            <person name="Bellgard S.E."/>
            <person name="Bellgard M.I."/>
        </authorList>
    </citation>
    <scope>NUCLEOTIDE SEQUENCE</scope>
    <source>
        <tissue evidence="1">Shoot tissue taken approximately 20 cm above the soil surface</tissue>
    </source>
</reference>
<protein>
    <submittedName>
        <fullName evidence="1">Uncharacterized protein</fullName>
    </submittedName>
</protein>
<proteinExistence type="predicted"/>
<accession>A0A0A9A2S7</accession>
<name>A0A0A9A2S7_ARUDO</name>
<organism evidence="1">
    <name type="scientific">Arundo donax</name>
    <name type="common">Giant reed</name>
    <name type="synonym">Donax arundinaceus</name>
    <dbReference type="NCBI Taxonomy" id="35708"/>
    <lineage>
        <taxon>Eukaryota</taxon>
        <taxon>Viridiplantae</taxon>
        <taxon>Streptophyta</taxon>
        <taxon>Embryophyta</taxon>
        <taxon>Tracheophyta</taxon>
        <taxon>Spermatophyta</taxon>
        <taxon>Magnoliopsida</taxon>
        <taxon>Liliopsida</taxon>
        <taxon>Poales</taxon>
        <taxon>Poaceae</taxon>
        <taxon>PACMAD clade</taxon>
        <taxon>Arundinoideae</taxon>
        <taxon>Arundineae</taxon>
        <taxon>Arundo</taxon>
    </lineage>
</organism>
<dbReference type="EMBL" id="GBRH01254585">
    <property type="protein sequence ID" value="JAD43310.1"/>
    <property type="molecule type" value="Transcribed_RNA"/>
</dbReference>